<protein>
    <submittedName>
        <fullName evidence="1">Uncharacterized protein</fullName>
    </submittedName>
</protein>
<dbReference type="Proteomes" id="UP000192491">
    <property type="component" value="Unassembled WGS sequence"/>
</dbReference>
<evidence type="ECO:0000313" key="1">
    <source>
        <dbReference type="EMBL" id="OQX01488.1"/>
    </source>
</evidence>
<dbReference type="AlphaFoldDB" id="A0A1Y1QAW3"/>
<evidence type="ECO:0000313" key="2">
    <source>
        <dbReference type="Proteomes" id="UP000192491"/>
    </source>
</evidence>
<name>A0A1Y1QAW3_9GAMM</name>
<comment type="caution">
    <text evidence="1">The sequence shown here is derived from an EMBL/GenBank/DDBJ whole genome shotgun (WGS) entry which is preliminary data.</text>
</comment>
<reference evidence="1 2" key="1">
    <citation type="submission" date="2017-01" db="EMBL/GenBank/DDBJ databases">
        <title>Novel large sulfur bacteria in the metagenomes of groundwater-fed chemosynthetic microbial mats in the Lake Huron basin.</title>
        <authorList>
            <person name="Sharrar A.M."/>
            <person name="Flood B.E."/>
            <person name="Bailey J.V."/>
            <person name="Jones D.S."/>
            <person name="Biddanda B."/>
            <person name="Ruberg S.A."/>
            <person name="Marcus D.N."/>
            <person name="Dick G.J."/>
        </authorList>
    </citation>
    <scope>NUCLEOTIDE SEQUENCE [LARGE SCALE GENOMIC DNA]</scope>
    <source>
        <strain evidence="1">A8</strain>
    </source>
</reference>
<proteinExistence type="predicted"/>
<sequence length="77" mass="8900">MVLSQLEDGEAYELRRDADDIVRTYKIKNPGNTAMIDLLKQAFHIDLNRLALDRPVSNAQKEAKKKLLKYLQERKAS</sequence>
<gene>
    <name evidence="1" type="ORF">BWK73_45935</name>
</gene>
<accession>A0A1Y1QAW3</accession>
<organism evidence="1 2">
    <name type="scientific">Thiothrix lacustris</name>
    <dbReference type="NCBI Taxonomy" id="525917"/>
    <lineage>
        <taxon>Bacteria</taxon>
        <taxon>Pseudomonadati</taxon>
        <taxon>Pseudomonadota</taxon>
        <taxon>Gammaproteobacteria</taxon>
        <taxon>Thiotrichales</taxon>
        <taxon>Thiotrichaceae</taxon>
        <taxon>Thiothrix</taxon>
    </lineage>
</organism>
<dbReference type="EMBL" id="MTEJ01000572">
    <property type="protein sequence ID" value="OQX01488.1"/>
    <property type="molecule type" value="Genomic_DNA"/>
</dbReference>